<dbReference type="SMART" id="SM00052">
    <property type="entry name" value="EAL"/>
    <property type="match status" value="1"/>
</dbReference>
<dbReference type="SMART" id="SM00267">
    <property type="entry name" value="GGDEF"/>
    <property type="match status" value="1"/>
</dbReference>
<dbReference type="Pfam" id="PF00990">
    <property type="entry name" value="GGDEF"/>
    <property type="match status" value="1"/>
</dbReference>
<dbReference type="InterPro" id="IPR035919">
    <property type="entry name" value="EAL_sf"/>
</dbReference>
<dbReference type="SUPFAM" id="SSF55073">
    <property type="entry name" value="Nucleotide cyclase"/>
    <property type="match status" value="1"/>
</dbReference>
<dbReference type="InterPro" id="IPR000160">
    <property type="entry name" value="GGDEF_dom"/>
</dbReference>
<evidence type="ECO:0000259" key="1">
    <source>
        <dbReference type="PROSITE" id="PS50112"/>
    </source>
</evidence>
<dbReference type="NCBIfam" id="TIGR00254">
    <property type="entry name" value="GGDEF"/>
    <property type="match status" value="1"/>
</dbReference>
<feature type="domain" description="PAC" evidence="2">
    <location>
        <begin position="324"/>
        <end position="376"/>
    </location>
</feature>
<dbReference type="RefSeq" id="WP_009538453.1">
    <property type="nucleotide sequence ID" value="NZ_ANHY01000001.1"/>
</dbReference>
<dbReference type="Gene3D" id="3.20.20.450">
    <property type="entry name" value="EAL domain"/>
    <property type="match status" value="1"/>
</dbReference>
<feature type="domain" description="EAL" evidence="3">
    <location>
        <begin position="550"/>
        <end position="805"/>
    </location>
</feature>
<dbReference type="SUPFAM" id="SSF141868">
    <property type="entry name" value="EAL domain-like"/>
    <property type="match status" value="1"/>
</dbReference>
<feature type="domain" description="PAC" evidence="2">
    <location>
        <begin position="202"/>
        <end position="254"/>
    </location>
</feature>
<reference evidence="5 6" key="1">
    <citation type="journal article" date="2013" name="Genome Announc.">
        <title>Draft Genome Sequence of an Alphaproteobacterium, Caenispirillum salinarum AK4(T), Isolated from a Solar Saltern.</title>
        <authorList>
            <person name="Khatri I."/>
            <person name="Singh A."/>
            <person name="Korpole S."/>
            <person name="Pinnaka A.K."/>
            <person name="Subramanian S."/>
        </authorList>
    </citation>
    <scope>NUCLEOTIDE SEQUENCE [LARGE SCALE GENOMIC DNA]</scope>
    <source>
        <strain evidence="5 6">AK4</strain>
    </source>
</reference>
<dbReference type="Pfam" id="PF13188">
    <property type="entry name" value="PAS_8"/>
    <property type="match status" value="1"/>
</dbReference>
<dbReference type="PANTHER" id="PTHR44757:SF2">
    <property type="entry name" value="BIOFILM ARCHITECTURE MAINTENANCE PROTEIN MBAA"/>
    <property type="match status" value="1"/>
</dbReference>
<dbReference type="CDD" id="cd01948">
    <property type="entry name" value="EAL"/>
    <property type="match status" value="1"/>
</dbReference>
<protein>
    <submittedName>
        <fullName evidence="5">Diguanylate cyclase</fullName>
    </submittedName>
</protein>
<dbReference type="Pfam" id="PF00563">
    <property type="entry name" value="EAL"/>
    <property type="match status" value="1"/>
</dbReference>
<name>K9HRJ5_9PROT</name>
<dbReference type="InterPro" id="IPR001633">
    <property type="entry name" value="EAL_dom"/>
</dbReference>
<dbReference type="AlphaFoldDB" id="K9HRJ5"/>
<dbReference type="InterPro" id="IPR052155">
    <property type="entry name" value="Biofilm_reg_signaling"/>
</dbReference>
<feature type="domain" description="PAS" evidence="1">
    <location>
        <begin position="127"/>
        <end position="197"/>
    </location>
</feature>
<dbReference type="PATRIC" id="fig|1238182.3.peg.1"/>
<dbReference type="InterPro" id="IPR035965">
    <property type="entry name" value="PAS-like_dom_sf"/>
</dbReference>
<dbReference type="CDD" id="cd00130">
    <property type="entry name" value="PAS"/>
    <property type="match status" value="3"/>
</dbReference>
<proteinExistence type="predicted"/>
<dbReference type="CDD" id="cd01949">
    <property type="entry name" value="GGDEF"/>
    <property type="match status" value="1"/>
</dbReference>
<accession>K9HRJ5</accession>
<evidence type="ECO:0000259" key="3">
    <source>
        <dbReference type="PROSITE" id="PS50883"/>
    </source>
</evidence>
<comment type="caution">
    <text evidence="5">The sequence shown here is derived from an EMBL/GenBank/DDBJ whole genome shotgun (WGS) entry which is preliminary data.</text>
</comment>
<evidence type="ECO:0000313" key="5">
    <source>
        <dbReference type="EMBL" id="EKV32918.1"/>
    </source>
</evidence>
<sequence length="816" mass="89883">MTISAAPAASGAQALPARLNRALMDRLPDGVAVLAHGRIIFANTAFSDLTDRPATRLLGGGLAELFSDALDGDAAALLDAGIDTGMTLCLNRRTLTLTVKALEAGHTLALLTDITAQADTDRALREAERRYRGIFENAVEGIYQSTARGDYVDVNPALARIYGYGDAETLKRELTDIAGQLYVDPAARQRFKDLMERHGVVTEFEALIRRKDGRVIWITENARCVRDEAGRLLYYEGTVEDITARKHAEAEIRMLAKVFESVAEGILLVDADLMVREVNPAYARITGTAAEDLIGRPAHLLAPGFHEKATEHDIWTTARDTGHWRGEVWSERAGDRPFLSDLSVTTVRDETGAVLRFVAAVTDITRRKEDEERIRFQANYDTLTRLPNRHLITDRLEQAILRAERCGGRVGVLFLDLDRFKYINDSYGHAAGDELLKLAARRLRHCVRMSDGVGRLGGDEFMIVLPECGPGNTGAYIAEKVLYSLSEPFAIAGTELFSVPSIGISYWPDHGETAHDLIRRADLAMYHAKRGDERRYATYLPSMEEQSLAVLNMENDLRLALAAGAFELHFQPKVSAETGDVMGAEALIRWPHPERGMISPMDFIPLAEESGLIMPLGRWILRDACRRMVAWRAQGIAPPSLSVNVSPRQFADPSLTETIERTLEETGLPPECLDIEITESVTSGDVERVISTMAALKAMGITLSVDDFGTGYSSLNYLKRFPIDTLKIDQSFVRDLMDTKGKDAAICATVVALGNNLGFTVVAEGVETADQARFLYEKGCHMLQGYWISRPLPAAAFTAWLAEMSEPEQPAALTAG</sequence>
<dbReference type="InterPro" id="IPR000014">
    <property type="entry name" value="PAS"/>
</dbReference>
<dbReference type="OrthoDB" id="7251575at2"/>
<feature type="domain" description="GGDEF" evidence="4">
    <location>
        <begin position="408"/>
        <end position="541"/>
    </location>
</feature>
<dbReference type="Proteomes" id="UP000009881">
    <property type="component" value="Unassembled WGS sequence"/>
</dbReference>
<dbReference type="SUPFAM" id="SSF55785">
    <property type="entry name" value="PYP-like sensor domain (PAS domain)"/>
    <property type="match status" value="3"/>
</dbReference>
<dbReference type="InterPro" id="IPR029787">
    <property type="entry name" value="Nucleotide_cyclase"/>
</dbReference>
<dbReference type="InterPro" id="IPR013656">
    <property type="entry name" value="PAS_4"/>
</dbReference>
<dbReference type="InterPro" id="IPR001610">
    <property type="entry name" value="PAC"/>
</dbReference>
<dbReference type="PROSITE" id="PS50883">
    <property type="entry name" value="EAL"/>
    <property type="match status" value="1"/>
</dbReference>
<dbReference type="STRING" id="1238182.C882_0001"/>
<dbReference type="PROSITE" id="PS50113">
    <property type="entry name" value="PAC"/>
    <property type="match status" value="2"/>
</dbReference>
<dbReference type="Pfam" id="PF08448">
    <property type="entry name" value="PAS_4"/>
    <property type="match status" value="1"/>
</dbReference>
<organism evidence="5 6">
    <name type="scientific">Caenispirillum salinarum AK4</name>
    <dbReference type="NCBI Taxonomy" id="1238182"/>
    <lineage>
        <taxon>Bacteria</taxon>
        <taxon>Pseudomonadati</taxon>
        <taxon>Pseudomonadota</taxon>
        <taxon>Alphaproteobacteria</taxon>
        <taxon>Rhodospirillales</taxon>
        <taxon>Novispirillaceae</taxon>
        <taxon>Caenispirillum</taxon>
    </lineage>
</organism>
<dbReference type="Gene3D" id="3.30.70.270">
    <property type="match status" value="1"/>
</dbReference>
<dbReference type="PROSITE" id="PS50887">
    <property type="entry name" value="GGDEF"/>
    <property type="match status" value="1"/>
</dbReference>
<keyword evidence="6" id="KW-1185">Reference proteome</keyword>
<dbReference type="FunFam" id="3.20.20.450:FF:000001">
    <property type="entry name" value="Cyclic di-GMP phosphodiesterase yahA"/>
    <property type="match status" value="1"/>
</dbReference>
<dbReference type="PANTHER" id="PTHR44757">
    <property type="entry name" value="DIGUANYLATE CYCLASE DGCP"/>
    <property type="match status" value="1"/>
</dbReference>
<gene>
    <name evidence="5" type="ORF">C882_0001</name>
</gene>
<dbReference type="Pfam" id="PF13426">
    <property type="entry name" value="PAS_9"/>
    <property type="match status" value="1"/>
</dbReference>
<dbReference type="SMART" id="SM00091">
    <property type="entry name" value="PAS"/>
    <property type="match status" value="3"/>
</dbReference>
<evidence type="ECO:0000313" key="6">
    <source>
        <dbReference type="Proteomes" id="UP000009881"/>
    </source>
</evidence>
<dbReference type="NCBIfam" id="TIGR00229">
    <property type="entry name" value="sensory_box"/>
    <property type="match status" value="2"/>
</dbReference>
<dbReference type="eggNOG" id="COG5001">
    <property type="taxonomic scope" value="Bacteria"/>
</dbReference>
<dbReference type="SMART" id="SM00086">
    <property type="entry name" value="PAC"/>
    <property type="match status" value="2"/>
</dbReference>
<dbReference type="InterPro" id="IPR043128">
    <property type="entry name" value="Rev_trsase/Diguanyl_cyclase"/>
</dbReference>
<dbReference type="PROSITE" id="PS50112">
    <property type="entry name" value="PAS"/>
    <property type="match status" value="2"/>
</dbReference>
<evidence type="ECO:0000259" key="2">
    <source>
        <dbReference type="PROSITE" id="PS50113"/>
    </source>
</evidence>
<dbReference type="Gene3D" id="3.30.450.20">
    <property type="entry name" value="PAS domain"/>
    <property type="match status" value="3"/>
</dbReference>
<evidence type="ECO:0000259" key="4">
    <source>
        <dbReference type="PROSITE" id="PS50887"/>
    </source>
</evidence>
<feature type="domain" description="PAS" evidence="1">
    <location>
        <begin position="251"/>
        <end position="303"/>
    </location>
</feature>
<dbReference type="EMBL" id="ANHY01000001">
    <property type="protein sequence ID" value="EKV32918.1"/>
    <property type="molecule type" value="Genomic_DNA"/>
</dbReference>
<dbReference type="InterPro" id="IPR000700">
    <property type="entry name" value="PAS-assoc_C"/>
</dbReference>